<sequence length="133" mass="14679">MQGALEYTTLSHIILAPGRPDLALNPKCQTQSGSAANNVTNFTVLGLNRSGIEPRTSRSLSECLTARPQSQEPVEKNDNIKFGEWHSVSSRFSELLSAGHIIALQQAYLKPSLCHVISRCWRIITMHGVLLPR</sequence>
<organism evidence="1 2">
    <name type="scientific">Elysia marginata</name>
    <dbReference type="NCBI Taxonomy" id="1093978"/>
    <lineage>
        <taxon>Eukaryota</taxon>
        <taxon>Metazoa</taxon>
        <taxon>Spiralia</taxon>
        <taxon>Lophotrochozoa</taxon>
        <taxon>Mollusca</taxon>
        <taxon>Gastropoda</taxon>
        <taxon>Heterobranchia</taxon>
        <taxon>Euthyneura</taxon>
        <taxon>Panpulmonata</taxon>
        <taxon>Sacoglossa</taxon>
        <taxon>Placobranchoidea</taxon>
        <taxon>Plakobranchidae</taxon>
        <taxon>Elysia</taxon>
    </lineage>
</organism>
<name>A0AAV4F910_9GAST</name>
<keyword evidence="2" id="KW-1185">Reference proteome</keyword>
<evidence type="ECO:0000313" key="2">
    <source>
        <dbReference type="Proteomes" id="UP000762676"/>
    </source>
</evidence>
<protein>
    <submittedName>
        <fullName evidence="1">Uncharacterized protein</fullName>
    </submittedName>
</protein>
<dbReference type="AlphaFoldDB" id="A0AAV4F910"/>
<gene>
    <name evidence="1" type="ORF">ElyMa_005638500</name>
</gene>
<accession>A0AAV4F910</accession>
<dbReference type="EMBL" id="BMAT01011273">
    <property type="protein sequence ID" value="GFR69702.1"/>
    <property type="molecule type" value="Genomic_DNA"/>
</dbReference>
<reference evidence="1 2" key="1">
    <citation type="journal article" date="2021" name="Elife">
        <title>Chloroplast acquisition without the gene transfer in kleptoplastic sea slugs, Plakobranchus ocellatus.</title>
        <authorList>
            <person name="Maeda T."/>
            <person name="Takahashi S."/>
            <person name="Yoshida T."/>
            <person name="Shimamura S."/>
            <person name="Takaki Y."/>
            <person name="Nagai Y."/>
            <person name="Toyoda A."/>
            <person name="Suzuki Y."/>
            <person name="Arimoto A."/>
            <person name="Ishii H."/>
            <person name="Satoh N."/>
            <person name="Nishiyama T."/>
            <person name="Hasebe M."/>
            <person name="Maruyama T."/>
            <person name="Minagawa J."/>
            <person name="Obokata J."/>
            <person name="Shigenobu S."/>
        </authorList>
    </citation>
    <scope>NUCLEOTIDE SEQUENCE [LARGE SCALE GENOMIC DNA]</scope>
</reference>
<proteinExistence type="predicted"/>
<comment type="caution">
    <text evidence="1">The sequence shown here is derived from an EMBL/GenBank/DDBJ whole genome shotgun (WGS) entry which is preliminary data.</text>
</comment>
<evidence type="ECO:0000313" key="1">
    <source>
        <dbReference type="EMBL" id="GFR69702.1"/>
    </source>
</evidence>
<dbReference type="Proteomes" id="UP000762676">
    <property type="component" value="Unassembled WGS sequence"/>
</dbReference>